<dbReference type="SUPFAM" id="SSF53756">
    <property type="entry name" value="UDP-Glycosyltransferase/glycogen phosphorylase"/>
    <property type="match status" value="1"/>
</dbReference>
<dbReference type="GO" id="GO:0009244">
    <property type="term" value="P:lipopolysaccharide core region biosynthetic process"/>
    <property type="evidence" value="ECO:0007669"/>
    <property type="project" value="TreeGrafter"/>
</dbReference>
<gene>
    <name evidence="3" type="ORF">UA45_06625</name>
</gene>
<evidence type="ECO:0000313" key="3">
    <source>
        <dbReference type="EMBL" id="KJF78368.1"/>
    </source>
</evidence>
<organism evidence="3 4">
    <name type="scientific">Morganella morganii</name>
    <name type="common">Proteus morganii</name>
    <dbReference type="NCBI Taxonomy" id="582"/>
    <lineage>
        <taxon>Bacteria</taxon>
        <taxon>Pseudomonadati</taxon>
        <taxon>Pseudomonadota</taxon>
        <taxon>Gammaproteobacteria</taxon>
        <taxon>Enterobacterales</taxon>
        <taxon>Morganellaceae</taxon>
        <taxon>Morganella</taxon>
    </lineage>
</organism>
<name>A0A0D8LC96_MORMO</name>
<dbReference type="GO" id="GO:0008713">
    <property type="term" value="F:ADP-heptose-lipopolysaccharide heptosyltransferase activity"/>
    <property type="evidence" value="ECO:0007669"/>
    <property type="project" value="TreeGrafter"/>
</dbReference>
<dbReference type="CDD" id="cd03789">
    <property type="entry name" value="GT9_LPS_heptosyltransferase"/>
    <property type="match status" value="1"/>
</dbReference>
<dbReference type="PANTHER" id="PTHR30160">
    <property type="entry name" value="TETRAACYLDISACCHARIDE 4'-KINASE-RELATED"/>
    <property type="match status" value="1"/>
</dbReference>
<accession>A0A0D8LC96</accession>
<dbReference type="InterPro" id="IPR051199">
    <property type="entry name" value="LPS_LOS_Heptosyltrfase"/>
</dbReference>
<dbReference type="PATRIC" id="fig|582.24.peg.2027"/>
<keyword evidence="1" id="KW-0328">Glycosyltransferase</keyword>
<protein>
    <submittedName>
        <fullName evidence="3">ADP-heptose:LPS heptosyltransferase</fullName>
    </submittedName>
</protein>
<dbReference type="AlphaFoldDB" id="A0A0D8LC96"/>
<evidence type="ECO:0000313" key="4">
    <source>
        <dbReference type="Proteomes" id="UP000032582"/>
    </source>
</evidence>
<dbReference type="EMBL" id="JZSH01000052">
    <property type="protein sequence ID" value="KJF78368.1"/>
    <property type="molecule type" value="Genomic_DNA"/>
</dbReference>
<dbReference type="Gene3D" id="3.40.50.2000">
    <property type="entry name" value="Glycogen Phosphorylase B"/>
    <property type="match status" value="2"/>
</dbReference>
<dbReference type="Pfam" id="PF01075">
    <property type="entry name" value="Glyco_transf_9"/>
    <property type="match status" value="1"/>
</dbReference>
<comment type="caution">
    <text evidence="3">The sequence shown here is derived from an EMBL/GenBank/DDBJ whole genome shotgun (WGS) entry which is preliminary data.</text>
</comment>
<proteinExistence type="predicted"/>
<dbReference type="Proteomes" id="UP000032582">
    <property type="component" value="Unassembled WGS sequence"/>
</dbReference>
<evidence type="ECO:0000256" key="1">
    <source>
        <dbReference type="ARBA" id="ARBA00022676"/>
    </source>
</evidence>
<keyword evidence="2 3" id="KW-0808">Transferase</keyword>
<dbReference type="PANTHER" id="PTHR30160:SF7">
    <property type="entry name" value="ADP-HEPTOSE--LPS HEPTOSYLTRANSFERASE 2"/>
    <property type="match status" value="1"/>
</dbReference>
<sequence>MSKKFKHKLVNLFLQLYTRRRDFSHSVTAFKQLETIDFRNIVIYSTTALGDFLMNTPAIHEVRKRFPEARITVVSGNKMAAYIRTGIGKDWDDVVCWNSKVNTVTKLVRDLKAHGTPDLVLIMHSHNPYDYLSAIMTGAPFVFRCNHPANPCSLIEPWLTNFSGHGHRHSVQARLDLIAPLGCRFTEQSVEMHVPCDVTKVPSSVKRVGFQMGASSEERRWPVENFVILTRYLLTRYRELNIVLVGAPNEVHLSDAFFSLLEPEFHSRIEPLIGKTTIEELTQAINNLDLLVTNDTGTMHLAFALKIPSISMHVSTYPQFTGPYQNYELHKVISGFASKLLQNEGEHEMSSISVDTVIEATVESLSARGILPVSAE</sequence>
<dbReference type="GO" id="GO:0005829">
    <property type="term" value="C:cytosol"/>
    <property type="evidence" value="ECO:0007669"/>
    <property type="project" value="TreeGrafter"/>
</dbReference>
<evidence type="ECO:0000256" key="2">
    <source>
        <dbReference type="ARBA" id="ARBA00022679"/>
    </source>
</evidence>
<reference evidence="3 4" key="1">
    <citation type="submission" date="2015-02" db="EMBL/GenBank/DDBJ databases">
        <title>Whole genome shotgun sequencing of cultured foodborne pathogen.</title>
        <authorList>
            <person name="Timme R."/>
            <person name="Allard M.W."/>
            <person name="Strain E."/>
            <person name="Evans P.S."/>
            <person name="Brown E."/>
        </authorList>
    </citation>
    <scope>NUCLEOTIDE SEQUENCE [LARGE SCALE GENOMIC DNA]</scope>
    <source>
        <strain evidence="3 4">GCSL-TSO-24</strain>
    </source>
</reference>
<dbReference type="InterPro" id="IPR002201">
    <property type="entry name" value="Glyco_trans_9"/>
</dbReference>